<gene>
    <name evidence="2" type="ORF">LG35_04315</name>
</gene>
<dbReference type="RefSeq" id="WP_035472558.1">
    <property type="nucleotide sequence ID" value="NZ_JRGF01000004.1"/>
</dbReference>
<comment type="caution">
    <text evidence="2">The sequence shown here is derived from an EMBL/GenBank/DDBJ whole genome shotgun (WGS) entry which is preliminary data.</text>
</comment>
<proteinExistence type="predicted"/>
<protein>
    <recommendedName>
        <fullName evidence="1">GSCFA domain-containing protein</fullName>
    </recommendedName>
</protein>
<accession>A0ABR4YJM8</accession>
<evidence type="ECO:0000313" key="3">
    <source>
        <dbReference type="Proteomes" id="UP000030889"/>
    </source>
</evidence>
<feature type="domain" description="GSCFA" evidence="1">
    <location>
        <begin position="23"/>
        <end position="254"/>
    </location>
</feature>
<sequence>MKFRTEIALCRSGFTVDHGRRGFLAGSCFSEHIFGRLAAAKFSVAANPTGILFNPASIAGMIRRLAEGRPYEVGELSCGGGLWFSYDHHGSFARASAKEALEAMNASLTAGAGALAAADYVVLTFGTAWVYRLADSGRIAANCHKQPSGCFRRERLSVAEIVREYGELLSGPLAGKQVLLTVSPVRHVKDGLEGNSLSKAILRTAAASLAEGFRDVYYFPSFEIMNDDLRDYRFYEEDMVHPSAQAVDYIWGKFTEFAMDPDTRALLPRLGKLDAALHHRVLHAGSAAVEVFRECSLKLVDELQEALPGVDFSAERAYFTAGL</sequence>
<name>A0ABR4YJM8_9BACT</name>
<evidence type="ECO:0000259" key="1">
    <source>
        <dbReference type="Pfam" id="PF08885"/>
    </source>
</evidence>
<organism evidence="2 3">
    <name type="scientific">Alistipes inops</name>
    <dbReference type="NCBI Taxonomy" id="1501391"/>
    <lineage>
        <taxon>Bacteria</taxon>
        <taxon>Pseudomonadati</taxon>
        <taxon>Bacteroidota</taxon>
        <taxon>Bacteroidia</taxon>
        <taxon>Bacteroidales</taxon>
        <taxon>Rikenellaceae</taxon>
        <taxon>Alistipes</taxon>
    </lineage>
</organism>
<reference evidence="2 3" key="1">
    <citation type="submission" date="2014-09" db="EMBL/GenBank/DDBJ databases">
        <title>Alistipes sp. 627, sp. nov., a novel member of the family Rikenellaceae isolated from human faeces.</title>
        <authorList>
            <person name="Shkoporov A.N."/>
            <person name="Chaplin A.V."/>
            <person name="Motuzova O.V."/>
            <person name="Kafarskaia L.I."/>
            <person name="Khokhlova E.V."/>
            <person name="Efimov B.A."/>
        </authorList>
    </citation>
    <scope>NUCLEOTIDE SEQUENCE [LARGE SCALE GENOMIC DNA]</scope>
    <source>
        <strain evidence="2 3">627</strain>
    </source>
</reference>
<dbReference type="EMBL" id="JRGF01000004">
    <property type="protein sequence ID" value="KHE42456.1"/>
    <property type="molecule type" value="Genomic_DNA"/>
</dbReference>
<dbReference type="Proteomes" id="UP000030889">
    <property type="component" value="Unassembled WGS sequence"/>
</dbReference>
<dbReference type="SUPFAM" id="SSF52266">
    <property type="entry name" value="SGNH hydrolase"/>
    <property type="match status" value="1"/>
</dbReference>
<evidence type="ECO:0000313" key="2">
    <source>
        <dbReference type="EMBL" id="KHE42456.1"/>
    </source>
</evidence>
<dbReference type="InterPro" id="IPR014982">
    <property type="entry name" value="GSCFA"/>
</dbReference>
<keyword evidence="3" id="KW-1185">Reference proteome</keyword>
<dbReference type="Pfam" id="PF08885">
    <property type="entry name" value="GSCFA"/>
    <property type="match status" value="1"/>
</dbReference>